<dbReference type="OrthoDB" id="536211at2759"/>
<dbReference type="Proteomes" id="UP000799537">
    <property type="component" value="Unassembled WGS sequence"/>
</dbReference>
<proteinExistence type="predicted"/>
<dbReference type="Pfam" id="PF00753">
    <property type="entry name" value="Lactamase_B"/>
    <property type="match status" value="1"/>
</dbReference>
<protein>
    <recommendedName>
        <fullName evidence="1">Metallo-beta-lactamase domain-containing protein</fullName>
    </recommendedName>
</protein>
<sequence length="293" mass="32452">MSSQLRANIYIAPPIPFSKPDGTEGGKWSPISSTLIHGDHEAVLVDTPITKSQNVALGDWIEATIPTKKLTTVYITHGHADHWLGINYLQKRFPGLKALATAGTVEHMKEQIRPQEWKATWGSQFPDQIDEDFKFADALPSNGEFQLEGHVLKAVEVGHSDTHDSTVLWVPSIKLAVCGDVVYGDVHQMLRIANTKALREEWIRAIEKVESLGPETVVAGHMKEGEIPGTFHLLESKKYIRTFGEIVEGGGAKEWRDVFKVMKEKYPTRYNDGALVAGCVGAFPSKKKKGSKI</sequence>
<evidence type="ECO:0000259" key="1">
    <source>
        <dbReference type="SMART" id="SM00849"/>
    </source>
</evidence>
<evidence type="ECO:0000313" key="2">
    <source>
        <dbReference type="EMBL" id="KAF2170189.1"/>
    </source>
</evidence>
<name>A0A6A6CWL1_ZASCE</name>
<dbReference type="InterPro" id="IPR001279">
    <property type="entry name" value="Metallo-B-lactamas"/>
</dbReference>
<feature type="domain" description="Metallo-beta-lactamase" evidence="1">
    <location>
        <begin position="30"/>
        <end position="221"/>
    </location>
</feature>
<keyword evidence="3" id="KW-1185">Reference proteome</keyword>
<dbReference type="RefSeq" id="XP_033671078.1">
    <property type="nucleotide sequence ID" value="XM_033816116.1"/>
</dbReference>
<dbReference type="SMART" id="SM00849">
    <property type="entry name" value="Lactamase_B"/>
    <property type="match status" value="1"/>
</dbReference>
<dbReference type="Gene3D" id="3.60.15.10">
    <property type="entry name" value="Ribonuclease Z/Hydroxyacylglutathione hydrolase-like"/>
    <property type="match status" value="1"/>
</dbReference>
<dbReference type="AlphaFoldDB" id="A0A6A6CWL1"/>
<dbReference type="PANTHER" id="PTHR42951">
    <property type="entry name" value="METALLO-BETA-LACTAMASE DOMAIN-CONTAINING"/>
    <property type="match status" value="1"/>
</dbReference>
<organism evidence="2 3">
    <name type="scientific">Zasmidium cellare ATCC 36951</name>
    <dbReference type="NCBI Taxonomy" id="1080233"/>
    <lineage>
        <taxon>Eukaryota</taxon>
        <taxon>Fungi</taxon>
        <taxon>Dikarya</taxon>
        <taxon>Ascomycota</taxon>
        <taxon>Pezizomycotina</taxon>
        <taxon>Dothideomycetes</taxon>
        <taxon>Dothideomycetidae</taxon>
        <taxon>Mycosphaerellales</taxon>
        <taxon>Mycosphaerellaceae</taxon>
        <taxon>Zasmidium</taxon>
    </lineage>
</organism>
<reference evidence="2" key="1">
    <citation type="journal article" date="2020" name="Stud. Mycol.">
        <title>101 Dothideomycetes genomes: a test case for predicting lifestyles and emergence of pathogens.</title>
        <authorList>
            <person name="Haridas S."/>
            <person name="Albert R."/>
            <person name="Binder M."/>
            <person name="Bloem J."/>
            <person name="Labutti K."/>
            <person name="Salamov A."/>
            <person name="Andreopoulos B."/>
            <person name="Baker S."/>
            <person name="Barry K."/>
            <person name="Bills G."/>
            <person name="Bluhm B."/>
            <person name="Cannon C."/>
            <person name="Castanera R."/>
            <person name="Culley D."/>
            <person name="Daum C."/>
            <person name="Ezra D."/>
            <person name="Gonzalez J."/>
            <person name="Henrissat B."/>
            <person name="Kuo A."/>
            <person name="Liang C."/>
            <person name="Lipzen A."/>
            <person name="Lutzoni F."/>
            <person name="Magnuson J."/>
            <person name="Mondo S."/>
            <person name="Nolan M."/>
            <person name="Ohm R."/>
            <person name="Pangilinan J."/>
            <person name="Park H.-J."/>
            <person name="Ramirez L."/>
            <person name="Alfaro M."/>
            <person name="Sun H."/>
            <person name="Tritt A."/>
            <person name="Yoshinaga Y."/>
            <person name="Zwiers L.-H."/>
            <person name="Turgeon B."/>
            <person name="Goodwin S."/>
            <person name="Spatafora J."/>
            <person name="Crous P."/>
            <person name="Grigoriev I."/>
        </authorList>
    </citation>
    <scope>NUCLEOTIDE SEQUENCE</scope>
    <source>
        <strain evidence="2">ATCC 36951</strain>
    </source>
</reference>
<dbReference type="CDD" id="cd07739">
    <property type="entry name" value="metallo-hydrolase-like_MBL-fold"/>
    <property type="match status" value="1"/>
</dbReference>
<dbReference type="InterPro" id="IPR036866">
    <property type="entry name" value="RibonucZ/Hydroxyglut_hydro"/>
</dbReference>
<dbReference type="SUPFAM" id="SSF56281">
    <property type="entry name" value="Metallo-hydrolase/oxidoreductase"/>
    <property type="match status" value="1"/>
</dbReference>
<gene>
    <name evidence="2" type="ORF">M409DRAFT_64524</name>
</gene>
<dbReference type="PANTHER" id="PTHR42951:SF14">
    <property type="entry name" value="METALLO-BETA-LACTAMASE SUPERFAMILY PROTEIN"/>
    <property type="match status" value="1"/>
</dbReference>
<evidence type="ECO:0000313" key="3">
    <source>
        <dbReference type="Proteomes" id="UP000799537"/>
    </source>
</evidence>
<accession>A0A6A6CWL1</accession>
<dbReference type="EMBL" id="ML993586">
    <property type="protein sequence ID" value="KAF2170189.1"/>
    <property type="molecule type" value="Genomic_DNA"/>
</dbReference>
<dbReference type="GeneID" id="54569388"/>
<dbReference type="InterPro" id="IPR050855">
    <property type="entry name" value="NDM-1-like"/>
</dbReference>